<accession>A0ABR4PLJ7</accession>
<dbReference type="InterPro" id="IPR002401">
    <property type="entry name" value="Cyt_P450_E_grp-I"/>
</dbReference>
<dbReference type="Gene3D" id="1.10.630.10">
    <property type="entry name" value="Cytochrome P450"/>
    <property type="match status" value="1"/>
</dbReference>
<dbReference type="PRINTS" id="PR00463">
    <property type="entry name" value="EP450I"/>
</dbReference>
<evidence type="ECO:0000256" key="2">
    <source>
        <dbReference type="SAM" id="Phobius"/>
    </source>
</evidence>
<sequence length="503" mass="56415">MSVTFFAPLVALFVIFLVAIWKLLQRYCLSPLTAIPNASVLAPLSRLTWAFITEHHGKITLELPELHRNFGSLVRIGPQEVSYRSLDIYKAIHMSGNKFIKDPRVYGGFVQNDHPSLFSLTDPQEHAARRRMMGQLFNRSKMPLVEGLVIDQTDKFIGLIQRHKNRVLDLIPACRALEADVITLFGFGDTIGALDAWAKGEEVAMVTENDNKSQWMPLHTNFATIVETWYKLESILFSSIGYRSYTTQVMAEYTDWTVSQLETILSGKRAHSEFPNFVSTMLRSGLPARTALAEAKEQLGPGTDTTSATLSHILWALAHDTEFQHELHDDLEAAGWPEDLTALELIPKLKATIKEGIRWAGAAAAMLPRIAPKEGVTFDGKFIPGGTVLTSSPIWYLHDENAFPLPHLFCPRRWLEGEDKGLSRGSLQDEYYIPFSKGAYSCMGAHFSYLELYVGVSRILKNFQLSLPHSPFTSSTTAVLPTRLEWVAAVPLVDMKVCFEARE</sequence>
<keyword evidence="2" id="KW-0472">Membrane</keyword>
<dbReference type="PANTHER" id="PTHR24305:SF166">
    <property type="entry name" value="CYTOCHROME P450 12A4, MITOCHONDRIAL-RELATED"/>
    <property type="match status" value="1"/>
</dbReference>
<gene>
    <name evidence="3" type="ORF">PVAG01_03490</name>
</gene>
<dbReference type="InterPro" id="IPR050121">
    <property type="entry name" value="Cytochrome_P450_monoxygenase"/>
</dbReference>
<keyword evidence="2" id="KW-0812">Transmembrane</keyword>
<dbReference type="InterPro" id="IPR036396">
    <property type="entry name" value="Cyt_P450_sf"/>
</dbReference>
<evidence type="ECO:0000256" key="1">
    <source>
        <dbReference type="ARBA" id="ARBA00010617"/>
    </source>
</evidence>
<organism evidence="3 4">
    <name type="scientific">Phlyctema vagabunda</name>
    <dbReference type="NCBI Taxonomy" id="108571"/>
    <lineage>
        <taxon>Eukaryota</taxon>
        <taxon>Fungi</taxon>
        <taxon>Dikarya</taxon>
        <taxon>Ascomycota</taxon>
        <taxon>Pezizomycotina</taxon>
        <taxon>Leotiomycetes</taxon>
        <taxon>Helotiales</taxon>
        <taxon>Dermateaceae</taxon>
        <taxon>Phlyctema</taxon>
    </lineage>
</organism>
<proteinExistence type="inferred from homology"/>
<dbReference type="PRINTS" id="PR00385">
    <property type="entry name" value="P450"/>
</dbReference>
<keyword evidence="2" id="KW-1133">Transmembrane helix</keyword>
<protein>
    <submittedName>
        <fullName evidence="3">Cytochrome P450</fullName>
    </submittedName>
</protein>
<comment type="similarity">
    <text evidence="1">Belongs to the cytochrome P450 family.</text>
</comment>
<comment type="caution">
    <text evidence="3">The sequence shown here is derived from an EMBL/GenBank/DDBJ whole genome shotgun (WGS) entry which is preliminary data.</text>
</comment>
<keyword evidence="4" id="KW-1185">Reference proteome</keyword>
<dbReference type="InterPro" id="IPR001128">
    <property type="entry name" value="Cyt_P450"/>
</dbReference>
<evidence type="ECO:0000313" key="3">
    <source>
        <dbReference type="EMBL" id="KAL3424209.1"/>
    </source>
</evidence>
<dbReference type="EMBL" id="JBFCZG010000003">
    <property type="protein sequence ID" value="KAL3424209.1"/>
    <property type="molecule type" value="Genomic_DNA"/>
</dbReference>
<name>A0ABR4PLJ7_9HELO</name>
<reference evidence="3 4" key="1">
    <citation type="submission" date="2024-06" db="EMBL/GenBank/DDBJ databases">
        <title>Complete genome of Phlyctema vagabunda strain 19-DSS-EL-015.</title>
        <authorList>
            <person name="Fiorenzani C."/>
        </authorList>
    </citation>
    <scope>NUCLEOTIDE SEQUENCE [LARGE SCALE GENOMIC DNA]</scope>
    <source>
        <strain evidence="3 4">19-DSS-EL-015</strain>
    </source>
</reference>
<dbReference type="PANTHER" id="PTHR24305">
    <property type="entry name" value="CYTOCHROME P450"/>
    <property type="match status" value="1"/>
</dbReference>
<dbReference type="SUPFAM" id="SSF48264">
    <property type="entry name" value="Cytochrome P450"/>
    <property type="match status" value="1"/>
</dbReference>
<feature type="transmembrane region" description="Helical" evidence="2">
    <location>
        <begin position="6"/>
        <end position="24"/>
    </location>
</feature>
<evidence type="ECO:0000313" key="4">
    <source>
        <dbReference type="Proteomes" id="UP001629113"/>
    </source>
</evidence>
<dbReference type="Proteomes" id="UP001629113">
    <property type="component" value="Unassembled WGS sequence"/>
</dbReference>
<dbReference type="Pfam" id="PF00067">
    <property type="entry name" value="p450"/>
    <property type="match status" value="1"/>
</dbReference>